<sequence length="146" mass="17013">MRGIGIICLRYPLVLLITHRSPRLHSAFPCTLLSMRYLWLILLEYFYIHCMFIGKNSCPHRIDKTLDKSLYRGCNPHLMNRFLRMSWASNFIMVSEPVDFKGHLPIHAPIPKSATGRDDHSRTKAQRMLGVTGVYWEEKKNMSHIG</sequence>
<comment type="caution">
    <text evidence="1">The sequence shown here is derived from an EMBL/GenBank/DDBJ whole genome shotgun (WGS) entry which is preliminary data.</text>
</comment>
<protein>
    <submittedName>
        <fullName evidence="1">Uncharacterized protein</fullName>
    </submittedName>
</protein>
<evidence type="ECO:0000313" key="1">
    <source>
        <dbReference type="EMBL" id="RHN59935.1"/>
    </source>
</evidence>
<gene>
    <name evidence="1" type="ORF">MtrunA17_Chr4g0019591</name>
</gene>
<proteinExistence type="predicted"/>
<dbReference type="Gramene" id="rna22106">
    <property type="protein sequence ID" value="RHN59935.1"/>
    <property type="gene ID" value="gene22106"/>
</dbReference>
<accession>A0A396I8F6</accession>
<reference evidence="2" key="1">
    <citation type="journal article" date="2018" name="Nat. Plants">
        <title>Whole-genome landscape of Medicago truncatula symbiotic genes.</title>
        <authorList>
            <person name="Pecrix Y."/>
            <person name="Staton S.E."/>
            <person name="Sallet E."/>
            <person name="Lelandais-Briere C."/>
            <person name="Moreau S."/>
            <person name="Carrere S."/>
            <person name="Blein T."/>
            <person name="Jardinaud M.F."/>
            <person name="Latrasse D."/>
            <person name="Zouine M."/>
            <person name="Zahm M."/>
            <person name="Kreplak J."/>
            <person name="Mayjonade B."/>
            <person name="Satge C."/>
            <person name="Perez M."/>
            <person name="Cauet S."/>
            <person name="Marande W."/>
            <person name="Chantry-Darmon C."/>
            <person name="Lopez-Roques C."/>
            <person name="Bouchez O."/>
            <person name="Berard A."/>
            <person name="Debelle F."/>
            <person name="Munos S."/>
            <person name="Bendahmane A."/>
            <person name="Berges H."/>
            <person name="Niebel A."/>
            <person name="Buitink J."/>
            <person name="Frugier F."/>
            <person name="Benhamed M."/>
            <person name="Crespi M."/>
            <person name="Gouzy J."/>
            <person name="Gamas P."/>
        </authorList>
    </citation>
    <scope>NUCLEOTIDE SEQUENCE [LARGE SCALE GENOMIC DNA]</scope>
    <source>
        <strain evidence="2">cv. Jemalong A17</strain>
    </source>
</reference>
<evidence type="ECO:0000313" key="2">
    <source>
        <dbReference type="Proteomes" id="UP000265566"/>
    </source>
</evidence>
<name>A0A396I8F6_MEDTR</name>
<organism evidence="1 2">
    <name type="scientific">Medicago truncatula</name>
    <name type="common">Barrel medic</name>
    <name type="synonym">Medicago tribuloides</name>
    <dbReference type="NCBI Taxonomy" id="3880"/>
    <lineage>
        <taxon>Eukaryota</taxon>
        <taxon>Viridiplantae</taxon>
        <taxon>Streptophyta</taxon>
        <taxon>Embryophyta</taxon>
        <taxon>Tracheophyta</taxon>
        <taxon>Spermatophyta</taxon>
        <taxon>Magnoliopsida</taxon>
        <taxon>eudicotyledons</taxon>
        <taxon>Gunneridae</taxon>
        <taxon>Pentapetalae</taxon>
        <taxon>rosids</taxon>
        <taxon>fabids</taxon>
        <taxon>Fabales</taxon>
        <taxon>Fabaceae</taxon>
        <taxon>Papilionoideae</taxon>
        <taxon>50 kb inversion clade</taxon>
        <taxon>NPAAA clade</taxon>
        <taxon>Hologalegina</taxon>
        <taxon>IRL clade</taxon>
        <taxon>Trifolieae</taxon>
        <taxon>Medicago</taxon>
    </lineage>
</organism>
<dbReference type="Proteomes" id="UP000265566">
    <property type="component" value="Chromosome 4"/>
</dbReference>
<dbReference type="EMBL" id="PSQE01000004">
    <property type="protein sequence ID" value="RHN59935.1"/>
    <property type="molecule type" value="Genomic_DNA"/>
</dbReference>
<dbReference type="AlphaFoldDB" id="A0A396I8F6"/>